<dbReference type="EMBL" id="BGPR01030121">
    <property type="protein sequence ID" value="GBO02423.1"/>
    <property type="molecule type" value="Genomic_DNA"/>
</dbReference>
<protein>
    <submittedName>
        <fullName evidence="1">Uncharacterized protein</fullName>
    </submittedName>
</protein>
<proteinExistence type="predicted"/>
<reference evidence="1 2" key="1">
    <citation type="journal article" date="2019" name="Sci. Rep.">
        <title>Orb-weaving spider Araneus ventricosus genome elucidates the spidroin gene catalogue.</title>
        <authorList>
            <person name="Kono N."/>
            <person name="Nakamura H."/>
            <person name="Ohtoshi R."/>
            <person name="Moran D.A.P."/>
            <person name="Shinohara A."/>
            <person name="Yoshida Y."/>
            <person name="Fujiwara M."/>
            <person name="Mori M."/>
            <person name="Tomita M."/>
            <person name="Arakawa K."/>
        </authorList>
    </citation>
    <scope>NUCLEOTIDE SEQUENCE [LARGE SCALE GENOMIC DNA]</scope>
</reference>
<sequence length="32" mass="3456">MAGEAPQSTMSHIHAQEEAPSRIIVVGFSARF</sequence>
<evidence type="ECO:0000313" key="2">
    <source>
        <dbReference type="Proteomes" id="UP000499080"/>
    </source>
</evidence>
<evidence type="ECO:0000313" key="1">
    <source>
        <dbReference type="EMBL" id="GBO02423.1"/>
    </source>
</evidence>
<comment type="caution">
    <text evidence="1">The sequence shown here is derived from an EMBL/GenBank/DDBJ whole genome shotgun (WGS) entry which is preliminary data.</text>
</comment>
<keyword evidence="2" id="KW-1185">Reference proteome</keyword>
<accession>A0A4Y2TP66</accession>
<name>A0A4Y2TP66_ARAVE</name>
<dbReference type="AlphaFoldDB" id="A0A4Y2TP66"/>
<gene>
    <name evidence="1" type="ORF">AVEN_86121_1</name>
</gene>
<feature type="non-terminal residue" evidence="1">
    <location>
        <position position="32"/>
    </location>
</feature>
<dbReference type="Proteomes" id="UP000499080">
    <property type="component" value="Unassembled WGS sequence"/>
</dbReference>
<organism evidence="1 2">
    <name type="scientific">Araneus ventricosus</name>
    <name type="common">Orbweaver spider</name>
    <name type="synonym">Epeira ventricosa</name>
    <dbReference type="NCBI Taxonomy" id="182803"/>
    <lineage>
        <taxon>Eukaryota</taxon>
        <taxon>Metazoa</taxon>
        <taxon>Ecdysozoa</taxon>
        <taxon>Arthropoda</taxon>
        <taxon>Chelicerata</taxon>
        <taxon>Arachnida</taxon>
        <taxon>Araneae</taxon>
        <taxon>Araneomorphae</taxon>
        <taxon>Entelegynae</taxon>
        <taxon>Araneoidea</taxon>
        <taxon>Araneidae</taxon>
        <taxon>Araneus</taxon>
    </lineage>
</organism>